<evidence type="ECO:0000313" key="4">
    <source>
        <dbReference type="Proteomes" id="UP000580654"/>
    </source>
</evidence>
<dbReference type="RefSeq" id="WP_376766435.1">
    <property type="nucleotide sequence ID" value="NZ_JACIJD010000009.1"/>
</dbReference>
<gene>
    <name evidence="3" type="ORF">FHS87_002271</name>
</gene>
<dbReference type="AlphaFoldDB" id="A0A840Y254"/>
<comment type="caution">
    <text evidence="3">The sequence shown here is derived from an EMBL/GenBank/DDBJ whole genome shotgun (WGS) entry which is preliminary data.</text>
</comment>
<sequence>MSVFRRRPAEQGPTEPEPATVPVSRDPDLAMPPFRPAPGPTAPKEPVMSLPPKPTAPQGAAPTPGVTMPTRQVGRPAPAGAERRTLVVGKGISLQGTVTDAERLVVDGTVESQMIQASELQITPSGVFKGEVQVDDAEIAGVFDGTLTARGSLTIRATGRVLGVARTRKLSVEEGGQLSGRMEMLTEGQASFAPAPHGAAPQYAAPYED</sequence>
<dbReference type="Proteomes" id="UP000580654">
    <property type="component" value="Unassembled WGS sequence"/>
</dbReference>
<dbReference type="PANTHER" id="PTHR35024">
    <property type="entry name" value="HYPOTHETICAL CYTOSOLIC PROTEIN"/>
    <property type="match status" value="1"/>
</dbReference>
<dbReference type="EMBL" id="JACIJD010000009">
    <property type="protein sequence ID" value="MBB5694226.1"/>
    <property type="molecule type" value="Genomic_DNA"/>
</dbReference>
<feature type="compositionally biased region" description="Low complexity" evidence="2">
    <location>
        <begin position="56"/>
        <end position="65"/>
    </location>
</feature>
<dbReference type="InterPro" id="IPR007607">
    <property type="entry name" value="BacA/B"/>
</dbReference>
<evidence type="ECO:0000256" key="1">
    <source>
        <dbReference type="ARBA" id="ARBA00044755"/>
    </source>
</evidence>
<protein>
    <submittedName>
        <fullName evidence="3">Cytoskeletal protein CcmA (Bactofilin family)</fullName>
    </submittedName>
</protein>
<name>A0A840Y254_9PROT</name>
<evidence type="ECO:0000256" key="2">
    <source>
        <dbReference type="SAM" id="MobiDB-lite"/>
    </source>
</evidence>
<feature type="compositionally biased region" description="Pro residues" evidence="2">
    <location>
        <begin position="33"/>
        <end position="55"/>
    </location>
</feature>
<comment type="similarity">
    <text evidence="1">Belongs to the bactofilin family.</text>
</comment>
<dbReference type="Pfam" id="PF04519">
    <property type="entry name" value="Bactofilin"/>
    <property type="match status" value="1"/>
</dbReference>
<feature type="region of interest" description="Disordered" evidence="2">
    <location>
        <begin position="1"/>
        <end position="80"/>
    </location>
</feature>
<dbReference type="PANTHER" id="PTHR35024:SF4">
    <property type="entry name" value="POLYMER-FORMING CYTOSKELETAL PROTEIN"/>
    <property type="match status" value="1"/>
</dbReference>
<accession>A0A840Y254</accession>
<keyword evidence="4" id="KW-1185">Reference proteome</keyword>
<evidence type="ECO:0000313" key="3">
    <source>
        <dbReference type="EMBL" id="MBB5694226.1"/>
    </source>
</evidence>
<proteinExistence type="inferred from homology"/>
<reference evidence="3 4" key="1">
    <citation type="submission" date="2020-08" db="EMBL/GenBank/DDBJ databases">
        <title>Genomic Encyclopedia of Type Strains, Phase IV (KMG-IV): sequencing the most valuable type-strain genomes for metagenomic binning, comparative biology and taxonomic classification.</title>
        <authorList>
            <person name="Goeker M."/>
        </authorList>
    </citation>
    <scope>NUCLEOTIDE SEQUENCE [LARGE SCALE GENOMIC DNA]</scope>
    <source>
        <strain evidence="3 4">DSM 25622</strain>
    </source>
</reference>
<organism evidence="3 4">
    <name type="scientific">Muricoccus pecuniae</name>
    <dbReference type="NCBI Taxonomy" id="693023"/>
    <lineage>
        <taxon>Bacteria</taxon>
        <taxon>Pseudomonadati</taxon>
        <taxon>Pseudomonadota</taxon>
        <taxon>Alphaproteobacteria</taxon>
        <taxon>Acetobacterales</taxon>
        <taxon>Roseomonadaceae</taxon>
        <taxon>Muricoccus</taxon>
    </lineage>
</organism>